<dbReference type="SMART" id="SM00387">
    <property type="entry name" value="HATPase_c"/>
    <property type="match status" value="1"/>
</dbReference>
<dbReference type="AlphaFoldDB" id="H5Y2T6"/>
<evidence type="ECO:0000256" key="2">
    <source>
        <dbReference type="ARBA" id="ARBA00012438"/>
    </source>
</evidence>
<feature type="transmembrane region" description="Helical" evidence="9">
    <location>
        <begin position="20"/>
        <end position="39"/>
    </location>
</feature>
<keyword evidence="7" id="KW-0067">ATP-binding</keyword>
<evidence type="ECO:0000256" key="7">
    <source>
        <dbReference type="ARBA" id="ARBA00022840"/>
    </source>
</evidence>
<dbReference type="EMBL" id="CM001441">
    <property type="protein sequence ID" value="EHQ88493.1"/>
    <property type="molecule type" value="Genomic_DNA"/>
</dbReference>
<dbReference type="Pfam" id="PF02518">
    <property type="entry name" value="HATPase_c"/>
    <property type="match status" value="1"/>
</dbReference>
<evidence type="ECO:0000256" key="5">
    <source>
        <dbReference type="ARBA" id="ARBA00022741"/>
    </source>
</evidence>
<dbReference type="GO" id="GO:0000155">
    <property type="term" value="F:phosphorelay sensor kinase activity"/>
    <property type="evidence" value="ECO:0007669"/>
    <property type="project" value="InterPro"/>
</dbReference>
<dbReference type="HOGENOM" id="CLU_000445_20_3_9"/>
<keyword evidence="6 11" id="KW-0418">Kinase</keyword>
<feature type="transmembrane region" description="Helical" evidence="9">
    <location>
        <begin position="46"/>
        <end position="61"/>
    </location>
</feature>
<dbReference type="CDD" id="cd16917">
    <property type="entry name" value="HATPase_UhpB-NarQ-NarX-like"/>
    <property type="match status" value="1"/>
</dbReference>
<keyword evidence="8" id="KW-0902">Two-component regulatory system</keyword>
<dbReference type="eggNOG" id="COG4585">
    <property type="taxonomic scope" value="Bacteria"/>
</dbReference>
<keyword evidence="3" id="KW-0597">Phosphoprotein</keyword>
<dbReference type="STRING" id="768710.DesyoDRAFT_1333"/>
<keyword evidence="9" id="KW-0472">Membrane</keyword>
<keyword evidence="9" id="KW-0812">Transmembrane</keyword>
<dbReference type="Pfam" id="PF07730">
    <property type="entry name" value="HisKA_3"/>
    <property type="match status" value="1"/>
</dbReference>
<gene>
    <name evidence="11" type="ORF">DesyoDRAFT_1333</name>
</gene>
<reference evidence="11 12" key="1">
    <citation type="submission" date="2011-11" db="EMBL/GenBank/DDBJ databases">
        <title>The Noncontiguous Finished genome of Desulfosporosinus youngiae DSM 17734.</title>
        <authorList>
            <consortium name="US DOE Joint Genome Institute (JGI-PGF)"/>
            <person name="Lucas S."/>
            <person name="Han J."/>
            <person name="Lapidus A."/>
            <person name="Cheng J.-F."/>
            <person name="Goodwin L."/>
            <person name="Pitluck S."/>
            <person name="Peters L."/>
            <person name="Ovchinnikova G."/>
            <person name="Lu M."/>
            <person name="Land M.L."/>
            <person name="Hauser L."/>
            <person name="Pester M."/>
            <person name="Spring S."/>
            <person name="Ollivier B."/>
            <person name="Rattei T."/>
            <person name="Klenk H.-P."/>
            <person name="Wagner M."/>
            <person name="Loy A."/>
            <person name="Woyke T.J."/>
        </authorList>
    </citation>
    <scope>NUCLEOTIDE SEQUENCE [LARGE SCALE GENOMIC DNA]</scope>
    <source>
        <strain evidence="11 12">DSM 17734</strain>
    </source>
</reference>
<feature type="transmembrane region" description="Helical" evidence="9">
    <location>
        <begin position="126"/>
        <end position="144"/>
    </location>
</feature>
<organism evidence="11 12">
    <name type="scientific">Desulfosporosinus youngiae DSM 17734</name>
    <dbReference type="NCBI Taxonomy" id="768710"/>
    <lineage>
        <taxon>Bacteria</taxon>
        <taxon>Bacillati</taxon>
        <taxon>Bacillota</taxon>
        <taxon>Clostridia</taxon>
        <taxon>Eubacteriales</taxon>
        <taxon>Desulfitobacteriaceae</taxon>
        <taxon>Desulfosporosinus</taxon>
    </lineage>
</organism>
<keyword evidence="12" id="KW-1185">Reference proteome</keyword>
<evidence type="ECO:0000256" key="6">
    <source>
        <dbReference type="ARBA" id="ARBA00022777"/>
    </source>
</evidence>
<dbReference type="Gene3D" id="1.20.5.1930">
    <property type="match status" value="1"/>
</dbReference>
<evidence type="ECO:0000256" key="4">
    <source>
        <dbReference type="ARBA" id="ARBA00022679"/>
    </source>
</evidence>
<dbReference type="GO" id="GO:0046983">
    <property type="term" value="F:protein dimerization activity"/>
    <property type="evidence" value="ECO:0007669"/>
    <property type="project" value="InterPro"/>
</dbReference>
<feature type="transmembrane region" description="Helical" evidence="9">
    <location>
        <begin position="67"/>
        <end position="84"/>
    </location>
</feature>
<proteinExistence type="predicted"/>
<evidence type="ECO:0000256" key="9">
    <source>
        <dbReference type="SAM" id="Phobius"/>
    </source>
</evidence>
<sequence length="381" mass="43034">MECKVISSLGLYYPKLDEVAVKHIIKLLFLIYIIVLFAIQGDVPDRAVLVFILMIGVNVFKERFYDTVYATLASFILICIAIWLDRNFTFLLCIPIFDFIYQKRYLGVFPVAIMGLYFTPESEFPSLILIMSLCGILALVMEKAKAKESDYKNKFDEERRLRYELELTKVKLLNSAKDIAHLTEVSERNRIAREIHDNVGHGIAGILIQLQAADKLFDRNEKKSKEVLKKSIENLSDALTLLRNTVHNIKPQETLGVEYIKSVINNFGFCPIELKFYGDFGLLASSQLEILGLIVKEALTNAAKHSKATKVDITIDINEKYTRLYIKDNGVGYVELKEGLGISGMRERVLNLGGTISISSNNGFLIVCLLPMANQEGCDVV</sequence>
<keyword evidence="5" id="KW-0547">Nucleotide-binding</keyword>
<evidence type="ECO:0000256" key="1">
    <source>
        <dbReference type="ARBA" id="ARBA00000085"/>
    </source>
</evidence>
<protein>
    <recommendedName>
        <fullName evidence="2">histidine kinase</fullName>
        <ecNumber evidence="2">2.7.13.3</ecNumber>
    </recommendedName>
</protein>
<dbReference type="PANTHER" id="PTHR24421">
    <property type="entry name" value="NITRATE/NITRITE SENSOR PROTEIN NARX-RELATED"/>
    <property type="match status" value="1"/>
</dbReference>
<evidence type="ECO:0000256" key="3">
    <source>
        <dbReference type="ARBA" id="ARBA00022553"/>
    </source>
</evidence>
<dbReference type="PANTHER" id="PTHR24421:SF10">
    <property type="entry name" value="NITRATE_NITRITE SENSOR PROTEIN NARQ"/>
    <property type="match status" value="1"/>
</dbReference>
<evidence type="ECO:0000313" key="11">
    <source>
        <dbReference type="EMBL" id="EHQ88493.1"/>
    </source>
</evidence>
<dbReference type="EC" id="2.7.13.3" evidence="2"/>
<comment type="catalytic activity">
    <reaction evidence="1">
        <text>ATP + protein L-histidine = ADP + protein N-phospho-L-histidine.</text>
        <dbReference type="EC" id="2.7.13.3"/>
    </reaction>
</comment>
<dbReference type="InterPro" id="IPR036890">
    <property type="entry name" value="HATPase_C_sf"/>
</dbReference>
<keyword evidence="4" id="KW-0808">Transferase</keyword>
<dbReference type="GO" id="GO:0005524">
    <property type="term" value="F:ATP binding"/>
    <property type="evidence" value="ECO:0007669"/>
    <property type="project" value="UniProtKB-KW"/>
</dbReference>
<dbReference type="Proteomes" id="UP000005104">
    <property type="component" value="Chromosome"/>
</dbReference>
<keyword evidence="9" id="KW-1133">Transmembrane helix</keyword>
<feature type="domain" description="Histidine kinase/HSP90-like ATPase" evidence="10">
    <location>
        <begin position="286"/>
        <end position="374"/>
    </location>
</feature>
<evidence type="ECO:0000256" key="8">
    <source>
        <dbReference type="ARBA" id="ARBA00023012"/>
    </source>
</evidence>
<accession>H5Y2T6</accession>
<dbReference type="Gene3D" id="3.30.565.10">
    <property type="entry name" value="Histidine kinase-like ATPase, C-terminal domain"/>
    <property type="match status" value="1"/>
</dbReference>
<dbReference type="SUPFAM" id="SSF55874">
    <property type="entry name" value="ATPase domain of HSP90 chaperone/DNA topoisomerase II/histidine kinase"/>
    <property type="match status" value="1"/>
</dbReference>
<name>H5Y2T6_9FIRM</name>
<dbReference type="InterPro" id="IPR011712">
    <property type="entry name" value="Sig_transdc_His_kin_sub3_dim/P"/>
</dbReference>
<dbReference type="GO" id="GO:0016020">
    <property type="term" value="C:membrane"/>
    <property type="evidence" value="ECO:0007669"/>
    <property type="project" value="InterPro"/>
</dbReference>
<evidence type="ECO:0000259" key="10">
    <source>
        <dbReference type="SMART" id="SM00387"/>
    </source>
</evidence>
<dbReference type="InterPro" id="IPR003594">
    <property type="entry name" value="HATPase_dom"/>
</dbReference>
<dbReference type="InterPro" id="IPR050482">
    <property type="entry name" value="Sensor_HK_TwoCompSys"/>
</dbReference>
<evidence type="ECO:0000313" key="12">
    <source>
        <dbReference type="Proteomes" id="UP000005104"/>
    </source>
</evidence>